<dbReference type="EMBL" id="CP008884">
    <property type="protein sequence ID" value="AIF45989.1"/>
    <property type="molecule type" value="Genomic_DNA"/>
</dbReference>
<gene>
    <name evidence="1" type="ORF">HY57_01260</name>
</gene>
<reference evidence="1 2" key="1">
    <citation type="submission" date="2014-07" db="EMBL/GenBank/DDBJ databases">
        <title>Complete Genome Sequence of Dyella japonica Strain A8 Isolated from Malaysian Tropical Soil.</title>
        <authorList>
            <person name="Hui R.K.H."/>
            <person name="Chen J.-W."/>
            <person name="Chan K.-G."/>
            <person name="Leung F.C.C."/>
        </authorList>
    </citation>
    <scope>NUCLEOTIDE SEQUENCE [LARGE SCALE GENOMIC DNA]</scope>
    <source>
        <strain evidence="1 2">A8</strain>
    </source>
</reference>
<evidence type="ECO:0000313" key="2">
    <source>
        <dbReference type="Proteomes" id="UP000027987"/>
    </source>
</evidence>
<keyword evidence="2" id="KW-1185">Reference proteome</keyword>
<dbReference type="HOGENOM" id="CLU_2023070_0_0_6"/>
<dbReference type="AlphaFoldDB" id="A0A075JVN6"/>
<evidence type="ECO:0000313" key="1">
    <source>
        <dbReference type="EMBL" id="AIF45989.1"/>
    </source>
</evidence>
<dbReference type="PATRIC" id="fig|1217721.7.peg.264"/>
<accession>A0A075JVN6</accession>
<dbReference type="RefSeq" id="WP_019463516.1">
    <property type="nucleotide sequence ID" value="NZ_ALOY01000035.1"/>
</dbReference>
<organism evidence="1 2">
    <name type="scientific">Dyella japonica A8</name>
    <dbReference type="NCBI Taxonomy" id="1217721"/>
    <lineage>
        <taxon>Bacteria</taxon>
        <taxon>Pseudomonadati</taxon>
        <taxon>Pseudomonadota</taxon>
        <taxon>Gammaproteobacteria</taxon>
        <taxon>Lysobacterales</taxon>
        <taxon>Rhodanobacteraceae</taxon>
        <taxon>Dyella</taxon>
    </lineage>
</organism>
<dbReference type="KEGG" id="dja:HY57_01260"/>
<protein>
    <submittedName>
        <fullName evidence="1">Uncharacterized protein</fullName>
    </submittedName>
</protein>
<sequence>MRHIRVIAMPPGEAPERIRAAWIGVVLPLAETKGSQPGIWITQGVLGKDRGLLARIKRLLGMLVVEQPSVAYAVDVLAAMESLRAHSPSAAMWWERHTPHLLVPGKRFCFSAACCEEVGTQA</sequence>
<name>A0A075JVN6_9GAMM</name>
<dbReference type="OrthoDB" id="5953704at2"/>
<dbReference type="Proteomes" id="UP000027987">
    <property type="component" value="Chromosome"/>
</dbReference>
<proteinExistence type="predicted"/>